<name>A0ABU9DNU7_9BACL</name>
<comment type="caution">
    <text evidence="1">The sequence shown here is derived from an EMBL/GenBank/DDBJ whole genome shotgun (WGS) entry which is preliminary data.</text>
</comment>
<dbReference type="Gene3D" id="3.40.190.10">
    <property type="entry name" value="Periplasmic binding protein-like II"/>
    <property type="match status" value="2"/>
</dbReference>
<keyword evidence="2" id="KW-1185">Reference proteome</keyword>
<dbReference type="Pfam" id="PF01547">
    <property type="entry name" value="SBP_bac_1"/>
    <property type="match status" value="1"/>
</dbReference>
<dbReference type="Proteomes" id="UP001469365">
    <property type="component" value="Unassembled WGS sequence"/>
</dbReference>
<dbReference type="InterPro" id="IPR050490">
    <property type="entry name" value="Bact_solute-bd_prot1"/>
</dbReference>
<dbReference type="PANTHER" id="PTHR43649">
    <property type="entry name" value="ARABINOSE-BINDING PROTEIN-RELATED"/>
    <property type="match status" value="1"/>
</dbReference>
<gene>
    <name evidence="1" type="ORF">WMW72_21785</name>
</gene>
<evidence type="ECO:0000313" key="2">
    <source>
        <dbReference type="Proteomes" id="UP001469365"/>
    </source>
</evidence>
<organism evidence="1 2">
    <name type="scientific">Paenibacillus filicis</name>
    <dbReference type="NCBI Taxonomy" id="669464"/>
    <lineage>
        <taxon>Bacteria</taxon>
        <taxon>Bacillati</taxon>
        <taxon>Bacillota</taxon>
        <taxon>Bacilli</taxon>
        <taxon>Bacillales</taxon>
        <taxon>Paenibacillaceae</taxon>
        <taxon>Paenibacillus</taxon>
    </lineage>
</organism>
<dbReference type="InterPro" id="IPR006059">
    <property type="entry name" value="SBP"/>
</dbReference>
<evidence type="ECO:0000313" key="1">
    <source>
        <dbReference type="EMBL" id="MEK8130541.1"/>
    </source>
</evidence>
<accession>A0ABU9DNU7</accession>
<dbReference type="RefSeq" id="WP_341417677.1">
    <property type="nucleotide sequence ID" value="NZ_JBBPCC010000015.1"/>
</dbReference>
<proteinExistence type="predicted"/>
<sequence>MPHAPLQVALIDGPMYAPLYRSFQTFEQSTGIAVNIAFRGTHPELNAHLKQWFQGSECPYDLISTHTKYAPSQADHLLSLDAYLEDDELADFAPAIVELCRIRGELKSIPRNFDARLLAYRTDRLRKLAIGVPDTWEELGEAAHLAHKAGYTGFVYPGKGSGLFGTFFELLSSEDGELFDDRLQPRFDSEAGVRALELLRSWYRQGWTPAELPEMEYEEVAACFRDGTSTFVTDWPGYFSLLKDASSSAAGQFDLALTPAGSGGRRAVYCGSHSFAIPAGTQEPEQAVRLLRHLTSAETQMIDARHGHVPVRSSVMDETKQSAAKGSLEERRWSLLEETIRTSVVIPPKFPEYPLTEDILWQALRSGIAGDLSPREALAQASSEIARVVAIYA</sequence>
<dbReference type="SUPFAM" id="SSF53850">
    <property type="entry name" value="Periplasmic binding protein-like II"/>
    <property type="match status" value="1"/>
</dbReference>
<dbReference type="PANTHER" id="PTHR43649:SF12">
    <property type="entry name" value="DIACETYLCHITOBIOSE BINDING PROTEIN DASA"/>
    <property type="match status" value="1"/>
</dbReference>
<reference evidence="1 2" key="1">
    <citation type="submission" date="2024-04" db="EMBL/GenBank/DDBJ databases">
        <title>draft genome sequnece of Paenibacillus filicis.</title>
        <authorList>
            <person name="Kim D.-U."/>
        </authorList>
    </citation>
    <scope>NUCLEOTIDE SEQUENCE [LARGE SCALE GENOMIC DNA]</scope>
    <source>
        <strain evidence="1 2">KACC14197</strain>
    </source>
</reference>
<protein>
    <submittedName>
        <fullName evidence="1">Extracellular solute-binding protein</fullName>
    </submittedName>
</protein>
<dbReference type="EMBL" id="JBBPCC010000015">
    <property type="protein sequence ID" value="MEK8130541.1"/>
    <property type="molecule type" value="Genomic_DNA"/>
</dbReference>